<protein>
    <submittedName>
        <fullName evidence="4">ImcF-related N-terminal domain-containing protein</fullName>
    </submittedName>
</protein>
<organism evidence="4 5">
    <name type="scientific">Candidatus Electrothrix aarhusensis</name>
    <dbReference type="NCBI Taxonomy" id="1859131"/>
    <lineage>
        <taxon>Bacteria</taxon>
        <taxon>Pseudomonadati</taxon>
        <taxon>Thermodesulfobacteriota</taxon>
        <taxon>Desulfobulbia</taxon>
        <taxon>Desulfobulbales</taxon>
        <taxon>Desulfobulbaceae</taxon>
        <taxon>Candidatus Electrothrix</taxon>
    </lineage>
</organism>
<dbReference type="InterPro" id="IPR053156">
    <property type="entry name" value="T6SS_TssM-like"/>
</dbReference>
<feature type="domain" description="Type VI secretion system component TssM1 N-terminal" evidence="3">
    <location>
        <begin position="185"/>
        <end position="422"/>
    </location>
</feature>
<keyword evidence="2" id="KW-0472">Membrane</keyword>
<dbReference type="InterPro" id="IPR025743">
    <property type="entry name" value="TssM1_N"/>
</dbReference>
<evidence type="ECO:0000256" key="1">
    <source>
        <dbReference type="SAM" id="Coils"/>
    </source>
</evidence>
<feature type="coiled-coil region" evidence="1">
    <location>
        <begin position="215"/>
        <end position="243"/>
    </location>
</feature>
<reference evidence="4 5" key="1">
    <citation type="submission" date="2017-01" db="EMBL/GenBank/DDBJ databases">
        <title>The cable genome- insights into the physiology and evolution of filamentous bacteria capable of sulfide oxidation via long distance electron transfer.</title>
        <authorList>
            <person name="Schreiber L."/>
            <person name="Bjerg J.T."/>
            <person name="Boggild A."/>
            <person name="Van De Vossenberg J."/>
            <person name="Meysman F."/>
            <person name="Nielsen L.P."/>
            <person name="Schramm A."/>
            <person name="Kjeldsen K.U."/>
        </authorList>
    </citation>
    <scope>NUCLEOTIDE SEQUENCE [LARGE SCALE GENOMIC DNA]</scope>
    <source>
        <strain evidence="4">MCF</strain>
    </source>
</reference>
<keyword evidence="2" id="KW-1133">Transmembrane helix</keyword>
<keyword evidence="1" id="KW-0175">Coiled coil</keyword>
<proteinExistence type="predicted"/>
<keyword evidence="2" id="KW-0812">Transmembrane</keyword>
<name>A0A3S3QBI4_9BACT</name>
<feature type="transmembrane region" description="Helical" evidence="2">
    <location>
        <begin position="36"/>
        <end position="56"/>
    </location>
</feature>
<feature type="transmembrane region" description="Helical" evidence="2">
    <location>
        <begin position="419"/>
        <end position="440"/>
    </location>
</feature>
<gene>
    <name evidence="4" type="ORF">H206_00447</name>
</gene>
<evidence type="ECO:0000313" key="4">
    <source>
        <dbReference type="EMBL" id="RWX42969.1"/>
    </source>
</evidence>
<dbReference type="PANTHER" id="PTHR36153:SF1">
    <property type="entry name" value="TYPE VI SECRETION SYSTEM COMPONENT TSSM1"/>
    <property type="match status" value="1"/>
</dbReference>
<dbReference type="SUPFAM" id="SSF52540">
    <property type="entry name" value="P-loop containing nucleoside triphosphate hydrolases"/>
    <property type="match status" value="1"/>
</dbReference>
<evidence type="ECO:0000259" key="3">
    <source>
        <dbReference type="Pfam" id="PF14331"/>
    </source>
</evidence>
<dbReference type="Proteomes" id="UP000287853">
    <property type="component" value="Unassembled WGS sequence"/>
</dbReference>
<dbReference type="PANTHER" id="PTHR36153">
    <property type="entry name" value="INNER MEMBRANE PROTEIN-RELATED"/>
    <property type="match status" value="1"/>
</dbReference>
<keyword evidence="5" id="KW-1185">Reference proteome</keyword>
<evidence type="ECO:0000313" key="5">
    <source>
        <dbReference type="Proteomes" id="UP000287853"/>
    </source>
</evidence>
<dbReference type="AlphaFoldDB" id="A0A3S3QBI4"/>
<dbReference type="Pfam" id="PF14331">
    <property type="entry name" value="IcmF-related_N"/>
    <property type="match status" value="1"/>
</dbReference>
<sequence length="803" mass="92106">MSKLLKKIFWVLLFLFVVLVAALVAAWGIHYKDWHNWLGLTVGAGIIGCFLFVLFLKKYLVRRRGKKLVEQIVEQEQILNEEDAPDLLQVKELEKSWYANLALLRDSHLRSKGNPVYVLPWYLAIGATGTGKTTAISNFALAASFTGTEQNSQSSATRNCDWWFLNKAIVLDVAGRYAVPVEGTGDQEEWKRFLGLLAKYRKREPLSGILLFVGADEIREAAADLLKKQAQLLRNRIDNLMRTIGYRIPVRVIVTKMDLVPGFLGFADSFAPDDHKQVMGSWNRRGNPFWREVLNEVMLEIGERLRELRQEYVLDRKKYKPDFLVFPENFEQLHNGLSSFLEPVFSENRFQETPYLAGIYFGSGRAPLSVDPSGRGMKLSEGGRTFFLTEFFSRILADGRERLEPVKEFMLWRRMTRSLGLMSWWLICLFCAGVIGISFLNNQKSLGRAEGITQEIIFSTKKPSEPGEFNATVLELDKLRREIIKLEGLNQSHTLSNISFGHAVNTEQELKTSYCQRFETVLQQPLENRLAYSISSVTPNTPNNLFADYADFSVEYIYLLQQYLDKTLEQALKDEDITISSGFSPAAARIMHFQDGNVSSEVAGSFADLNKYYLFWTEDRNTAVSRLKILQSDVVKLLAHRPDDVSWLYHPLITETHAIGLSNFWSHKILQRYNIFFVEGAFTGEGRKKIHAFFEMTAEAMKRRPDAGSLTSTTEWVGEKMLDALRRRFRQSYETVFLPVGITLPKIFPLRATLLLKKTFLLKRKVANQICERNLYPPVRMRLKLTYRQDTTTRKNGGKLPFG</sequence>
<evidence type="ECO:0000256" key="2">
    <source>
        <dbReference type="SAM" id="Phobius"/>
    </source>
</evidence>
<dbReference type="InterPro" id="IPR027417">
    <property type="entry name" value="P-loop_NTPase"/>
</dbReference>
<comment type="caution">
    <text evidence="4">The sequence shown here is derived from an EMBL/GenBank/DDBJ whole genome shotgun (WGS) entry which is preliminary data.</text>
</comment>
<accession>A0A3S3QBI4</accession>
<dbReference type="EMBL" id="MTKO01000137">
    <property type="protein sequence ID" value="RWX42969.1"/>
    <property type="molecule type" value="Genomic_DNA"/>
</dbReference>